<keyword evidence="3" id="KW-1185">Reference proteome</keyword>
<name>A0A9P6X647_RHIOR</name>
<gene>
    <name evidence="2" type="ORF">G6F64_007778</name>
</gene>
<evidence type="ECO:0000313" key="2">
    <source>
        <dbReference type="EMBL" id="KAG1306205.1"/>
    </source>
</evidence>
<protein>
    <submittedName>
        <fullName evidence="2">Uncharacterized protein</fullName>
    </submittedName>
</protein>
<accession>A0A9P6X647</accession>
<dbReference type="AlphaFoldDB" id="A0A9P6X647"/>
<dbReference type="EMBL" id="JAANQT010001183">
    <property type="protein sequence ID" value="KAG1306205.1"/>
    <property type="molecule type" value="Genomic_DNA"/>
</dbReference>
<reference evidence="2" key="1">
    <citation type="journal article" date="2020" name="Microb. Genom.">
        <title>Genetic diversity of clinical and environmental Mucorales isolates obtained from an investigation of mucormycosis cases among solid organ transplant recipients.</title>
        <authorList>
            <person name="Nguyen M.H."/>
            <person name="Kaul D."/>
            <person name="Muto C."/>
            <person name="Cheng S.J."/>
            <person name="Richter R.A."/>
            <person name="Bruno V.M."/>
            <person name="Liu G."/>
            <person name="Beyhan S."/>
            <person name="Sundermann A.J."/>
            <person name="Mounaud S."/>
            <person name="Pasculle A.W."/>
            <person name="Nierman W.C."/>
            <person name="Driscoll E."/>
            <person name="Cumbie R."/>
            <person name="Clancy C.J."/>
            <person name="Dupont C.L."/>
        </authorList>
    </citation>
    <scope>NUCLEOTIDE SEQUENCE</scope>
    <source>
        <strain evidence="2">GL11</strain>
    </source>
</reference>
<proteinExistence type="predicted"/>
<comment type="caution">
    <text evidence="2">The sequence shown here is derived from an EMBL/GenBank/DDBJ whole genome shotgun (WGS) entry which is preliminary data.</text>
</comment>
<evidence type="ECO:0000313" key="3">
    <source>
        <dbReference type="Proteomes" id="UP000716291"/>
    </source>
</evidence>
<organism evidence="2 3">
    <name type="scientific">Rhizopus oryzae</name>
    <name type="common">Mucormycosis agent</name>
    <name type="synonym">Rhizopus arrhizus var. delemar</name>
    <dbReference type="NCBI Taxonomy" id="64495"/>
    <lineage>
        <taxon>Eukaryota</taxon>
        <taxon>Fungi</taxon>
        <taxon>Fungi incertae sedis</taxon>
        <taxon>Mucoromycota</taxon>
        <taxon>Mucoromycotina</taxon>
        <taxon>Mucoromycetes</taxon>
        <taxon>Mucorales</taxon>
        <taxon>Mucorineae</taxon>
        <taxon>Rhizopodaceae</taxon>
        <taxon>Rhizopus</taxon>
    </lineage>
</organism>
<evidence type="ECO:0000256" key="1">
    <source>
        <dbReference type="SAM" id="MobiDB-lite"/>
    </source>
</evidence>
<sequence>MSILNSISFFGLFGSSTKSKHDCLRIPISTVLKRQPFSSTPQRVFPNKSTGYQQQQHRSTMDNNMGGPQTITEKSILSSFPRPNLMPTLHSSLFGSNNNNTKCTNCSGPHSTEFCPC</sequence>
<feature type="region of interest" description="Disordered" evidence="1">
    <location>
        <begin position="37"/>
        <end position="71"/>
    </location>
</feature>
<dbReference type="Proteomes" id="UP000716291">
    <property type="component" value="Unassembled WGS sequence"/>
</dbReference>